<dbReference type="Gene3D" id="1.10.3460.10">
    <property type="entry name" value="Chlorophyll a/b binding protein domain"/>
    <property type="match status" value="1"/>
</dbReference>
<protein>
    <submittedName>
        <fullName evidence="7">Uncharacterized protein</fullName>
    </submittedName>
</protein>
<name>A0A0G4GDB0_VITBC</name>
<feature type="signal peptide" evidence="6">
    <location>
        <begin position="1"/>
        <end position="17"/>
    </location>
</feature>
<dbReference type="Pfam" id="PF00504">
    <property type="entry name" value="Chloroa_b-bind"/>
    <property type="match status" value="1"/>
</dbReference>
<feature type="binding site" description="axial binding residue" evidence="5">
    <location>
        <position position="84"/>
    </location>
    <ligand>
        <name>chlorophyll b</name>
        <dbReference type="ChEBI" id="CHEBI:61721"/>
        <label>1</label>
    </ligand>
    <ligandPart>
        <name>Mg</name>
        <dbReference type="ChEBI" id="CHEBI:25107"/>
    </ligandPart>
</feature>
<feature type="binding site" evidence="5">
    <location>
        <position position="179"/>
    </location>
    <ligand>
        <name>chlorophyll a</name>
        <dbReference type="ChEBI" id="CHEBI:58416"/>
        <label>1</label>
    </ligand>
</feature>
<evidence type="ECO:0000256" key="1">
    <source>
        <dbReference type="ARBA" id="ARBA00004229"/>
    </source>
</evidence>
<dbReference type="GO" id="GO:0016020">
    <property type="term" value="C:membrane"/>
    <property type="evidence" value="ECO:0007669"/>
    <property type="project" value="InterPro"/>
</dbReference>
<dbReference type="Proteomes" id="UP000041254">
    <property type="component" value="Unassembled WGS sequence"/>
</dbReference>
<reference evidence="7 8" key="1">
    <citation type="submission" date="2014-11" db="EMBL/GenBank/DDBJ databases">
        <authorList>
            <person name="Zhu J."/>
            <person name="Qi W."/>
            <person name="Song R."/>
        </authorList>
    </citation>
    <scope>NUCLEOTIDE SEQUENCE [LARGE SCALE GENOMIC DNA]</scope>
</reference>
<dbReference type="VEuPathDB" id="CryptoDB:Vbra_17446"/>
<keyword evidence="8" id="KW-1185">Reference proteome</keyword>
<dbReference type="GO" id="GO:0016168">
    <property type="term" value="F:chlorophyll binding"/>
    <property type="evidence" value="ECO:0007669"/>
    <property type="project" value="UniProtKB-KW"/>
</dbReference>
<evidence type="ECO:0000256" key="3">
    <source>
        <dbReference type="ARBA" id="ARBA00022531"/>
    </source>
</evidence>
<gene>
    <name evidence="7" type="ORF">Vbra_17446</name>
</gene>
<keyword evidence="6" id="KW-0732">Signal</keyword>
<feature type="chain" id="PRO_5005190025" evidence="6">
    <location>
        <begin position="18"/>
        <end position="214"/>
    </location>
</feature>
<feature type="binding site" description="axial binding residue" evidence="5">
    <location>
        <position position="176"/>
    </location>
    <ligand>
        <name>chlorophyll b</name>
        <dbReference type="ChEBI" id="CHEBI:61721"/>
        <label>3</label>
    </ligand>
    <ligandPart>
        <name>Mg</name>
        <dbReference type="ChEBI" id="CHEBI:25107"/>
    </ligandPart>
</feature>
<evidence type="ECO:0000256" key="6">
    <source>
        <dbReference type="SAM" id="SignalP"/>
    </source>
</evidence>
<accession>A0A0G4GDB0</accession>
<evidence type="ECO:0000256" key="2">
    <source>
        <dbReference type="ARBA" id="ARBA00022528"/>
    </source>
</evidence>
<evidence type="ECO:0000256" key="4">
    <source>
        <dbReference type="ARBA" id="ARBA00022640"/>
    </source>
</evidence>
<feature type="binding site" evidence="5">
    <location>
        <position position="82"/>
    </location>
    <ligand>
        <name>chlorophyll a</name>
        <dbReference type="ChEBI" id="CHEBI:58416"/>
        <label>1</label>
    </ligand>
</feature>
<keyword evidence="3" id="KW-0602">Photosynthesis</keyword>
<evidence type="ECO:0000313" key="7">
    <source>
        <dbReference type="EMBL" id="CEM27246.1"/>
    </source>
</evidence>
<dbReference type="EMBL" id="CDMY01000634">
    <property type="protein sequence ID" value="CEM27246.1"/>
    <property type="molecule type" value="Genomic_DNA"/>
</dbReference>
<dbReference type="InterPro" id="IPR022796">
    <property type="entry name" value="Chloroa_b-bind"/>
</dbReference>
<dbReference type="STRING" id="1169540.A0A0G4GDB0"/>
<keyword evidence="5" id="KW-0157">Chromophore</keyword>
<keyword evidence="5" id="KW-0148">Chlorophyll</keyword>
<feature type="binding site" evidence="5">
    <location>
        <position position="79"/>
    </location>
    <ligand>
        <name>chlorophyll a</name>
        <dbReference type="ChEBI" id="CHEBI:58416"/>
        <label>1</label>
    </ligand>
</feature>
<keyword evidence="4" id="KW-0934">Plastid</keyword>
<dbReference type="GO" id="GO:0009507">
    <property type="term" value="C:chloroplast"/>
    <property type="evidence" value="ECO:0007669"/>
    <property type="project" value="UniProtKB-SubCell"/>
</dbReference>
<dbReference type="GO" id="GO:0009765">
    <property type="term" value="P:photosynthesis, light harvesting"/>
    <property type="evidence" value="ECO:0007669"/>
    <property type="project" value="InterPro"/>
</dbReference>
<dbReference type="PhylomeDB" id="A0A0G4GDB0"/>
<feature type="binding site" evidence="5">
    <location>
        <position position="193"/>
    </location>
    <ligand>
        <name>chlorophyll a</name>
        <dbReference type="ChEBI" id="CHEBI:58416"/>
        <label>1</label>
    </ligand>
</feature>
<organism evidence="7 8">
    <name type="scientific">Vitrella brassicaformis (strain CCMP3155)</name>
    <dbReference type="NCBI Taxonomy" id="1169540"/>
    <lineage>
        <taxon>Eukaryota</taxon>
        <taxon>Sar</taxon>
        <taxon>Alveolata</taxon>
        <taxon>Colpodellida</taxon>
        <taxon>Vitrellaceae</taxon>
        <taxon>Vitrella</taxon>
    </lineage>
</organism>
<feature type="binding site" evidence="5">
    <location>
        <position position="66"/>
    </location>
    <ligand>
        <name>chlorophyll a</name>
        <dbReference type="ChEBI" id="CHEBI:58416"/>
        <label>1</label>
    </ligand>
</feature>
<dbReference type="AlphaFoldDB" id="A0A0G4GDB0"/>
<dbReference type="OrthoDB" id="413410at2759"/>
<sequence>MKCVAVASLLLIAVAYGEEAAFVPSAPLRSLPTRRALRSTTPKMSVEEMIGADVETGGVFDPLKFSEDEASLFRRRAVELKHGRIAMLACLGYFVQSAGVHLPDPVFSEPRPLSALTKVLTERPWAAAQIVAAIAAIELGPGRQDYENKAPGDLGYFGDSFKNSDPEEFRKDQLRELKNGRLAMIGIMGMMVQEGLTGQSVWEQIGSGNINPFS</sequence>
<dbReference type="InterPro" id="IPR001344">
    <property type="entry name" value="Chloro_AB-bd_pln"/>
</dbReference>
<dbReference type="PANTHER" id="PTHR21649">
    <property type="entry name" value="CHLOROPHYLL A/B BINDING PROTEIN"/>
    <property type="match status" value="1"/>
</dbReference>
<comment type="subcellular location">
    <subcellularLocation>
        <location evidence="1">Plastid</location>
        <location evidence="1">Chloroplast</location>
    </subcellularLocation>
</comment>
<dbReference type="OMA" id="NDGWEPE"/>
<feature type="binding site" evidence="5">
    <location>
        <position position="181"/>
    </location>
    <ligand>
        <name>chlorophyll a</name>
        <dbReference type="ChEBI" id="CHEBI:58416"/>
        <label>1</label>
    </ligand>
</feature>
<keyword evidence="2" id="KW-0150">Chloroplast</keyword>
<evidence type="ECO:0000313" key="8">
    <source>
        <dbReference type="Proteomes" id="UP000041254"/>
    </source>
</evidence>
<dbReference type="InParanoid" id="A0A0G4GDB0"/>
<evidence type="ECO:0000256" key="5">
    <source>
        <dbReference type="PIRSR" id="PIRSR601344-1"/>
    </source>
</evidence>
<proteinExistence type="predicted"/>
<dbReference type="SUPFAM" id="SSF103511">
    <property type="entry name" value="Chlorophyll a-b binding protein"/>
    <property type="match status" value="1"/>
</dbReference>